<keyword evidence="2" id="KW-0092">Biotin</keyword>
<dbReference type="Gene3D" id="3.30.930.10">
    <property type="entry name" value="Bira Bifunctional Protein, Domain 2"/>
    <property type="match status" value="1"/>
</dbReference>
<dbReference type="InterPro" id="IPR003142">
    <property type="entry name" value="BPL_C"/>
</dbReference>
<dbReference type="Pfam" id="PF02237">
    <property type="entry name" value="BPL_C"/>
    <property type="match status" value="1"/>
</dbReference>
<protein>
    <recommendedName>
        <fullName evidence="3">biotin--[biotin carboxyl-carrier protein] ligase</fullName>
        <ecNumber evidence="3">6.3.4.15</ecNumber>
    </recommendedName>
</protein>
<dbReference type="Pfam" id="PF03099">
    <property type="entry name" value="BPL_LplA_LipB"/>
    <property type="match status" value="1"/>
</dbReference>
<evidence type="ECO:0000256" key="4">
    <source>
        <dbReference type="ARBA" id="ARBA00047846"/>
    </source>
</evidence>
<name>A0A5J5GTF4_9RHOB</name>
<evidence type="ECO:0000256" key="1">
    <source>
        <dbReference type="ARBA" id="ARBA00022598"/>
    </source>
</evidence>
<dbReference type="EC" id="6.3.4.15" evidence="3"/>
<sequence>MLDECRSTMEEAARLAPEIARPTWVLAHRQTGARGRRGRAWAMAAGNFAATLVMKPACTAPEAARRSFLAANALFETLAIYVDRDALSLKWPNDVLLHEGKVAGILLESGGAPYVDWLTIGIGVNLVDAPADEPDMAFRPVSLFDQGGERVEPEEFLTVLASNYATQEGILEALGFDRVREEWLEHAARLGEVITARTGREDVTGTFETVDSEGNLVLVTPDGPRAIPAADIYF</sequence>
<dbReference type="PANTHER" id="PTHR12835">
    <property type="entry name" value="BIOTIN PROTEIN LIGASE"/>
    <property type="match status" value="1"/>
</dbReference>
<keyword evidence="7" id="KW-1185">Reference proteome</keyword>
<dbReference type="GO" id="GO:0004077">
    <property type="term" value="F:biotin--[biotin carboxyl-carrier protein] ligase activity"/>
    <property type="evidence" value="ECO:0007669"/>
    <property type="project" value="UniProtKB-EC"/>
</dbReference>
<dbReference type="InterPro" id="IPR045864">
    <property type="entry name" value="aa-tRNA-synth_II/BPL/LPL"/>
</dbReference>
<evidence type="ECO:0000256" key="2">
    <source>
        <dbReference type="ARBA" id="ARBA00023267"/>
    </source>
</evidence>
<proteinExistence type="predicted"/>
<dbReference type="PANTHER" id="PTHR12835:SF5">
    <property type="entry name" value="BIOTIN--PROTEIN LIGASE"/>
    <property type="match status" value="1"/>
</dbReference>
<reference evidence="6 7" key="1">
    <citation type="submission" date="2019-09" db="EMBL/GenBank/DDBJ databases">
        <authorList>
            <person name="Park J.-S."/>
            <person name="Choi H.-J."/>
        </authorList>
    </citation>
    <scope>NUCLEOTIDE SEQUENCE [LARGE SCALE GENOMIC DNA]</scope>
    <source>
        <strain evidence="6 7">176SS1-4</strain>
    </source>
</reference>
<dbReference type="GO" id="GO:0005737">
    <property type="term" value="C:cytoplasm"/>
    <property type="evidence" value="ECO:0007669"/>
    <property type="project" value="TreeGrafter"/>
</dbReference>
<dbReference type="EMBL" id="VYQE01000001">
    <property type="protein sequence ID" value="KAA9010672.1"/>
    <property type="molecule type" value="Genomic_DNA"/>
</dbReference>
<dbReference type="PROSITE" id="PS51733">
    <property type="entry name" value="BPL_LPL_CATALYTIC"/>
    <property type="match status" value="1"/>
</dbReference>
<feature type="domain" description="BPL/LPL catalytic" evidence="5">
    <location>
        <begin position="1"/>
        <end position="172"/>
    </location>
</feature>
<dbReference type="Proteomes" id="UP000326554">
    <property type="component" value="Unassembled WGS sequence"/>
</dbReference>
<dbReference type="AlphaFoldDB" id="A0A5J5GTF4"/>
<dbReference type="NCBIfam" id="TIGR00121">
    <property type="entry name" value="birA_ligase"/>
    <property type="match status" value="1"/>
</dbReference>
<organism evidence="6 7">
    <name type="scientific">Histidinibacterium aquaticum</name>
    <dbReference type="NCBI Taxonomy" id="2613962"/>
    <lineage>
        <taxon>Bacteria</taxon>
        <taxon>Pseudomonadati</taxon>
        <taxon>Pseudomonadota</taxon>
        <taxon>Alphaproteobacteria</taxon>
        <taxon>Rhodobacterales</taxon>
        <taxon>Paracoccaceae</taxon>
        <taxon>Histidinibacterium</taxon>
    </lineage>
</organism>
<comment type="caution">
    <text evidence="6">The sequence shown here is derived from an EMBL/GenBank/DDBJ whole genome shotgun (WGS) entry which is preliminary data.</text>
</comment>
<dbReference type="SUPFAM" id="SSF55681">
    <property type="entry name" value="Class II aaRS and biotin synthetases"/>
    <property type="match status" value="1"/>
</dbReference>
<evidence type="ECO:0000259" key="5">
    <source>
        <dbReference type="PROSITE" id="PS51733"/>
    </source>
</evidence>
<accession>A0A5J5GTF4</accession>
<gene>
    <name evidence="6" type="ORF">F3S47_00155</name>
</gene>
<keyword evidence="1 6" id="KW-0436">Ligase</keyword>
<evidence type="ECO:0000256" key="3">
    <source>
        <dbReference type="ARBA" id="ARBA00024227"/>
    </source>
</evidence>
<evidence type="ECO:0000313" key="7">
    <source>
        <dbReference type="Proteomes" id="UP000326554"/>
    </source>
</evidence>
<dbReference type="InterPro" id="IPR004408">
    <property type="entry name" value="Biotin_CoA_COase_ligase"/>
</dbReference>
<evidence type="ECO:0000313" key="6">
    <source>
        <dbReference type="EMBL" id="KAA9010672.1"/>
    </source>
</evidence>
<dbReference type="InterPro" id="IPR004143">
    <property type="entry name" value="BPL_LPL_catalytic"/>
</dbReference>
<comment type="catalytic activity">
    <reaction evidence="4">
        <text>biotin + L-lysyl-[protein] + ATP = N(6)-biotinyl-L-lysyl-[protein] + AMP + diphosphate + H(+)</text>
        <dbReference type="Rhea" id="RHEA:11756"/>
        <dbReference type="Rhea" id="RHEA-COMP:9752"/>
        <dbReference type="Rhea" id="RHEA-COMP:10505"/>
        <dbReference type="ChEBI" id="CHEBI:15378"/>
        <dbReference type="ChEBI" id="CHEBI:29969"/>
        <dbReference type="ChEBI" id="CHEBI:30616"/>
        <dbReference type="ChEBI" id="CHEBI:33019"/>
        <dbReference type="ChEBI" id="CHEBI:57586"/>
        <dbReference type="ChEBI" id="CHEBI:83144"/>
        <dbReference type="ChEBI" id="CHEBI:456215"/>
        <dbReference type="EC" id="6.3.4.15"/>
    </reaction>
</comment>
<dbReference type="CDD" id="cd16442">
    <property type="entry name" value="BPL"/>
    <property type="match status" value="1"/>
</dbReference>